<gene>
    <name evidence="4" type="ORF">DDE18_18090</name>
</gene>
<keyword evidence="5" id="KW-1185">Reference proteome</keyword>
<feature type="chain" id="PRO_5015605959" description="DUF4430 domain-containing protein" evidence="3">
    <location>
        <begin position="28"/>
        <end position="298"/>
    </location>
</feature>
<dbReference type="EMBL" id="QDGZ01000008">
    <property type="protein sequence ID" value="PVG81399.1"/>
    <property type="molecule type" value="Genomic_DNA"/>
</dbReference>
<feature type="compositionally biased region" description="Low complexity" evidence="1">
    <location>
        <begin position="199"/>
        <end position="265"/>
    </location>
</feature>
<proteinExistence type="predicted"/>
<feature type="region of interest" description="Disordered" evidence="1">
    <location>
        <begin position="143"/>
        <end position="267"/>
    </location>
</feature>
<organism evidence="4 5">
    <name type="scientific">Nocardioides gansuensis</name>
    <dbReference type="NCBI Taxonomy" id="2138300"/>
    <lineage>
        <taxon>Bacteria</taxon>
        <taxon>Bacillati</taxon>
        <taxon>Actinomycetota</taxon>
        <taxon>Actinomycetes</taxon>
        <taxon>Propionibacteriales</taxon>
        <taxon>Nocardioidaceae</taxon>
        <taxon>Nocardioides</taxon>
    </lineage>
</organism>
<comment type="caution">
    <text evidence="4">The sequence shown here is derived from an EMBL/GenBank/DDBJ whole genome shotgun (WGS) entry which is preliminary data.</text>
</comment>
<keyword evidence="2" id="KW-0812">Transmembrane</keyword>
<accession>A0A2T8F6S6</accession>
<keyword evidence="2" id="KW-1133">Transmembrane helix</keyword>
<keyword evidence="3" id="KW-0732">Signal</keyword>
<sequence>MGAGPLALAWLLLAAALVGVPAAPAYAATCGAAGGVSVVVDFRELGGGLQTACAPAGGGRSAAAVVESVGHTLTYVQRQPGFVCRISGVPAADPCVNTPPSNAYWGLYWSDGTDGRWSYSSLGATSLTVPDGGSVAFAWQGAQSGAPAVPPPVRAQPEPSKTNTPSPTKTPTKTPTKSATPSPSPSQTQSPTAPPPAETSPSATATPTASASATRSPTPVPTRSRTPRRTAPASEEPTTTAPTATPTDDAGDPATDPGATAAEPASGSVPTWLVLSLLALLVAVAATVAVRARRRGSP</sequence>
<dbReference type="Proteomes" id="UP000246018">
    <property type="component" value="Unassembled WGS sequence"/>
</dbReference>
<feature type="compositionally biased region" description="Low complexity" evidence="1">
    <location>
        <begin position="155"/>
        <end position="191"/>
    </location>
</feature>
<feature type="transmembrane region" description="Helical" evidence="2">
    <location>
        <begin position="272"/>
        <end position="292"/>
    </location>
</feature>
<evidence type="ECO:0000256" key="2">
    <source>
        <dbReference type="SAM" id="Phobius"/>
    </source>
</evidence>
<evidence type="ECO:0000256" key="3">
    <source>
        <dbReference type="SAM" id="SignalP"/>
    </source>
</evidence>
<evidence type="ECO:0000313" key="4">
    <source>
        <dbReference type="EMBL" id="PVG81399.1"/>
    </source>
</evidence>
<evidence type="ECO:0008006" key="6">
    <source>
        <dbReference type="Google" id="ProtNLM"/>
    </source>
</evidence>
<dbReference type="AlphaFoldDB" id="A0A2T8F6S6"/>
<reference evidence="4 5" key="1">
    <citation type="submission" date="2018-04" db="EMBL/GenBank/DDBJ databases">
        <title>Genome of Nocardioides gansuensis WSJ-1.</title>
        <authorList>
            <person name="Wu S."/>
            <person name="Wang G."/>
        </authorList>
    </citation>
    <scope>NUCLEOTIDE SEQUENCE [LARGE SCALE GENOMIC DNA]</scope>
    <source>
        <strain evidence="4 5">WSJ-1</strain>
    </source>
</reference>
<evidence type="ECO:0000256" key="1">
    <source>
        <dbReference type="SAM" id="MobiDB-lite"/>
    </source>
</evidence>
<feature type="signal peptide" evidence="3">
    <location>
        <begin position="1"/>
        <end position="27"/>
    </location>
</feature>
<evidence type="ECO:0000313" key="5">
    <source>
        <dbReference type="Proteomes" id="UP000246018"/>
    </source>
</evidence>
<name>A0A2T8F6S6_9ACTN</name>
<keyword evidence="2" id="KW-0472">Membrane</keyword>
<protein>
    <recommendedName>
        <fullName evidence="6">DUF4430 domain-containing protein</fullName>
    </recommendedName>
</protein>